<keyword evidence="3 9" id="KW-0436">Ligase</keyword>
<dbReference type="Pfam" id="PF00988">
    <property type="entry name" value="CPSase_sm_chain"/>
    <property type="match status" value="1"/>
</dbReference>
<dbReference type="PRINTS" id="PR00096">
    <property type="entry name" value="GATASE"/>
</dbReference>
<dbReference type="GO" id="GO:0005524">
    <property type="term" value="F:ATP binding"/>
    <property type="evidence" value="ECO:0007669"/>
    <property type="project" value="UniProtKB-UniRule"/>
</dbReference>
<dbReference type="PROSITE" id="PS51273">
    <property type="entry name" value="GATASE_TYPE_1"/>
    <property type="match status" value="1"/>
</dbReference>
<dbReference type="Gene3D" id="3.40.50.880">
    <property type="match status" value="1"/>
</dbReference>
<feature type="binding site" evidence="9">
    <location>
        <position position="52"/>
    </location>
    <ligand>
        <name>L-glutamine</name>
        <dbReference type="ChEBI" id="CHEBI:58359"/>
    </ligand>
</feature>
<dbReference type="CDD" id="cd01744">
    <property type="entry name" value="GATase1_CPSase"/>
    <property type="match status" value="1"/>
</dbReference>
<evidence type="ECO:0000256" key="4">
    <source>
        <dbReference type="ARBA" id="ARBA00022741"/>
    </source>
</evidence>
<dbReference type="InterPro" id="IPR036480">
    <property type="entry name" value="CarbP_synth_ssu_N_sf"/>
</dbReference>
<evidence type="ECO:0000313" key="12">
    <source>
        <dbReference type="Proteomes" id="UP000023762"/>
    </source>
</evidence>
<dbReference type="AlphaFoldDB" id="X5GBY2"/>
<dbReference type="SUPFAM" id="SSF52021">
    <property type="entry name" value="Carbamoyl phosphate synthetase, small subunit N-terminal domain"/>
    <property type="match status" value="1"/>
</dbReference>
<evidence type="ECO:0000259" key="10">
    <source>
        <dbReference type="SMART" id="SM01097"/>
    </source>
</evidence>
<dbReference type="HAMAP" id="MF_01209">
    <property type="entry name" value="CPSase_S_chain"/>
    <property type="match status" value="1"/>
</dbReference>
<dbReference type="EMBL" id="CP007474">
    <property type="protein sequence ID" value="AHX04582.1"/>
    <property type="molecule type" value="Genomic_DNA"/>
</dbReference>
<dbReference type="GO" id="GO:0004088">
    <property type="term" value="F:carbamoyl-phosphate synthase (glutamine-hydrolyzing) activity"/>
    <property type="evidence" value="ECO:0007669"/>
    <property type="project" value="UniProtKB-UniRule"/>
</dbReference>
<keyword evidence="12" id="KW-1185">Reference proteome</keyword>
<dbReference type="InterPro" id="IPR050472">
    <property type="entry name" value="Anth_synth/Amidotransfase"/>
</dbReference>
<dbReference type="eggNOG" id="COG0505">
    <property type="taxonomic scope" value="Bacteria"/>
</dbReference>
<dbReference type="NCBIfam" id="TIGR01368">
    <property type="entry name" value="CPSaseIIsmall"/>
    <property type="match status" value="1"/>
</dbReference>
<comment type="similarity">
    <text evidence="2 9">Belongs to the CarA family.</text>
</comment>
<dbReference type="SUPFAM" id="SSF52317">
    <property type="entry name" value="Class I glutamine amidotransferase-like"/>
    <property type="match status" value="1"/>
</dbReference>
<sequence length="374" mass="41505">MSQLKSHYNSVLVLSDGKHFFGKSIGKKIPAIGEVCFTTSITGYQHTITDPSFAGQIITFTFPHIGNVGINYKDFEDHKILAHGIVVKTISEGSHLRSYANLELWMTENNLTGISKIDTRALTCHLRRHGSQNGIIYHFDDINSVNLTELQNKASQYNYTNHCASIPFVNNYKTTDNITPLYNIVVINFGVKLSILDALSKLGCKIHLISGNEDNLPEKILSIKPQGVVLSNGPGDPSAIPESTIKQIKTIIEYKIPILGICLGHQLISLALGAKITKMLFGHRGSNHPVYNKINDNIEITSQNHGFTVKEDSLPTNVNVTHRSLFDNTIEGIQVDNYPIISVQYHPEGSPGPNDGSYIFNHFINLMRENNKIS</sequence>
<dbReference type="PANTHER" id="PTHR43418:SF7">
    <property type="entry name" value="CARBAMOYL-PHOSPHATE SYNTHASE SMALL CHAIN"/>
    <property type="match status" value="1"/>
</dbReference>
<dbReference type="OrthoDB" id="9804328at2"/>
<dbReference type="GO" id="GO:0006207">
    <property type="term" value="P:'de novo' pyrimidine nucleobase biosynthetic process"/>
    <property type="evidence" value="ECO:0007669"/>
    <property type="project" value="InterPro"/>
</dbReference>
<reference evidence="11 12" key="1">
    <citation type="submission" date="2014-03" db="EMBL/GenBank/DDBJ databases">
        <title>Sequencing and Comparison of Genomes and Transcriptome Profiles of Human Ehrlichiosis Agents.</title>
        <authorList>
            <person name="Lin M."/>
            <person name="Daugherty S.C."/>
            <person name="Nagaraj S."/>
            <person name="Cheng Z."/>
            <person name="Xiong Q."/>
            <person name="Lin F.-Y."/>
            <person name="Sengamalay N."/>
            <person name="Ott S."/>
            <person name="Godinez A."/>
            <person name="Tallon L.J."/>
            <person name="Sadzewicz L."/>
            <person name="Fraser C.M."/>
            <person name="Dunning Hotopp J.C."/>
            <person name="Rikihisa Y."/>
        </authorList>
    </citation>
    <scope>NUCLEOTIDE SEQUENCE [LARGE SCALE GENOMIC DNA]</scope>
    <source>
        <strain evidence="11 12">HF</strain>
    </source>
</reference>
<dbReference type="UniPathway" id="UPA00070">
    <property type="reaction ID" value="UER00115"/>
</dbReference>
<feature type="binding site" evidence="9">
    <location>
        <position position="306"/>
    </location>
    <ligand>
        <name>L-glutamine</name>
        <dbReference type="ChEBI" id="CHEBI:58359"/>
    </ligand>
</feature>
<organism evidence="11 12">
    <name type="scientific">Ehrlichia japonica</name>
    <dbReference type="NCBI Taxonomy" id="391036"/>
    <lineage>
        <taxon>Bacteria</taxon>
        <taxon>Pseudomonadati</taxon>
        <taxon>Pseudomonadota</taxon>
        <taxon>Alphaproteobacteria</taxon>
        <taxon>Rickettsiales</taxon>
        <taxon>Anaplasmataceae</taxon>
        <taxon>Ehrlichia</taxon>
    </lineage>
</organism>
<feature type="binding site" evidence="9">
    <location>
        <position position="266"/>
    </location>
    <ligand>
        <name>L-glutamine</name>
        <dbReference type="ChEBI" id="CHEBI:58359"/>
    </ligand>
</feature>
<keyword evidence="4 9" id="KW-0547">Nucleotide-binding</keyword>
<feature type="binding site" evidence="9">
    <location>
        <position position="235"/>
    </location>
    <ligand>
        <name>L-glutamine</name>
        <dbReference type="ChEBI" id="CHEBI:58359"/>
    </ligand>
</feature>
<dbReference type="GO" id="GO:0004359">
    <property type="term" value="F:glutaminase activity"/>
    <property type="evidence" value="ECO:0007669"/>
    <property type="project" value="RHEA"/>
</dbReference>
<gene>
    <name evidence="9 11" type="primary">carA</name>
    <name evidence="11" type="ORF">EHF_0449</name>
</gene>
<dbReference type="InterPro" id="IPR029062">
    <property type="entry name" value="Class_I_gatase-like"/>
</dbReference>
<feature type="binding site" evidence="9">
    <location>
        <position position="263"/>
    </location>
    <ligand>
        <name>L-glutamine</name>
        <dbReference type="ChEBI" id="CHEBI:58359"/>
    </ligand>
</feature>
<keyword evidence="9" id="KW-0028">Amino-acid biosynthesis</keyword>
<dbReference type="InterPro" id="IPR017926">
    <property type="entry name" value="GATASE"/>
</dbReference>
<dbReference type="Gene3D" id="3.50.30.20">
    <property type="entry name" value="Carbamoyl-phosphate synthase small subunit, N-terminal domain"/>
    <property type="match status" value="1"/>
</dbReference>
<feature type="binding site" evidence="9">
    <location>
        <position position="307"/>
    </location>
    <ligand>
        <name>L-glutamine</name>
        <dbReference type="ChEBI" id="CHEBI:58359"/>
    </ligand>
</feature>
<comment type="pathway">
    <text evidence="1 9">Amino-acid biosynthesis; L-arginine biosynthesis; carbamoyl phosphate from bicarbonate: step 1/1.</text>
</comment>
<keyword evidence="6 9" id="KW-0315">Glutamine amidotransferase</keyword>
<feature type="region of interest" description="CPSase" evidence="9">
    <location>
        <begin position="1"/>
        <end position="184"/>
    </location>
</feature>
<evidence type="ECO:0000256" key="3">
    <source>
        <dbReference type="ARBA" id="ARBA00022598"/>
    </source>
</evidence>
<comment type="pathway">
    <text evidence="9">Pyrimidine metabolism; UMP biosynthesis via de novo pathway; (S)-dihydroorotate from bicarbonate: step 1/3.</text>
</comment>
<dbReference type="SMART" id="SM01097">
    <property type="entry name" value="CPSase_sm_chain"/>
    <property type="match status" value="1"/>
</dbReference>
<dbReference type="RefSeq" id="WP_044194599.1">
    <property type="nucleotide sequence ID" value="NZ_CP007474.1"/>
</dbReference>
<comment type="catalytic activity">
    <reaction evidence="8 9">
        <text>hydrogencarbonate + L-glutamine + 2 ATP + H2O = carbamoyl phosphate + L-glutamate + 2 ADP + phosphate + 2 H(+)</text>
        <dbReference type="Rhea" id="RHEA:18633"/>
        <dbReference type="ChEBI" id="CHEBI:15377"/>
        <dbReference type="ChEBI" id="CHEBI:15378"/>
        <dbReference type="ChEBI" id="CHEBI:17544"/>
        <dbReference type="ChEBI" id="CHEBI:29985"/>
        <dbReference type="ChEBI" id="CHEBI:30616"/>
        <dbReference type="ChEBI" id="CHEBI:43474"/>
        <dbReference type="ChEBI" id="CHEBI:58228"/>
        <dbReference type="ChEBI" id="CHEBI:58359"/>
        <dbReference type="ChEBI" id="CHEBI:456216"/>
        <dbReference type="EC" id="6.3.5.5"/>
    </reaction>
</comment>
<dbReference type="InterPro" id="IPR006274">
    <property type="entry name" value="CarbamoylP_synth_ssu"/>
</dbReference>
<dbReference type="NCBIfam" id="NF009475">
    <property type="entry name" value="PRK12838.1"/>
    <property type="match status" value="1"/>
</dbReference>
<comment type="subunit">
    <text evidence="9">Composed of two chains; the small (or glutamine) chain promotes the hydrolysis of glutamine to ammonia, which is used by the large (or ammonia) chain to synthesize carbamoyl phosphate. Tetramer of heterodimers (alpha,beta)4.</text>
</comment>
<dbReference type="KEGG" id="ehh:EHF_0449"/>
<keyword evidence="7 9" id="KW-0665">Pyrimidine biosynthesis</keyword>
<dbReference type="STRING" id="391036.EHF_0449"/>
<accession>X5GBY2</accession>
<evidence type="ECO:0000256" key="5">
    <source>
        <dbReference type="ARBA" id="ARBA00022840"/>
    </source>
</evidence>
<dbReference type="InterPro" id="IPR002474">
    <property type="entry name" value="CarbamoylP_synth_ssu_N"/>
</dbReference>
<evidence type="ECO:0000256" key="6">
    <source>
        <dbReference type="ARBA" id="ARBA00022962"/>
    </source>
</evidence>
<feature type="active site" evidence="9">
    <location>
        <position position="346"/>
    </location>
</feature>
<comment type="function">
    <text evidence="9">Small subunit of the glutamine-dependent carbamoyl phosphate synthetase (CPSase). CPSase catalyzes the formation of carbamoyl phosphate from the ammonia moiety of glutamine, carbonate, and phosphate donated by ATP, constituting the first step of 2 biosynthetic pathways, one leading to arginine and/or urea and the other to pyrimidine nucleotides. The small subunit (glutamine amidotransferase) binds and cleaves glutamine to supply the large subunit with the substrate ammonia.</text>
</comment>
<evidence type="ECO:0000256" key="1">
    <source>
        <dbReference type="ARBA" id="ARBA00005077"/>
    </source>
</evidence>
<dbReference type="HOGENOM" id="CLU_035901_2_1_5"/>
<keyword evidence="5 9" id="KW-0067">ATP-binding</keyword>
<evidence type="ECO:0000256" key="7">
    <source>
        <dbReference type="ARBA" id="ARBA00022975"/>
    </source>
</evidence>
<dbReference type="EC" id="6.3.5.5" evidence="9"/>
<feature type="active site" description="Nucleophile" evidence="9">
    <location>
        <position position="262"/>
    </location>
</feature>
<dbReference type="PANTHER" id="PTHR43418">
    <property type="entry name" value="MULTIFUNCTIONAL TRYPTOPHAN BIOSYNTHESIS PROTEIN-RELATED"/>
    <property type="match status" value="1"/>
</dbReference>
<dbReference type="Proteomes" id="UP000023762">
    <property type="component" value="Chromosome"/>
</dbReference>
<dbReference type="GO" id="GO:0006526">
    <property type="term" value="P:L-arginine biosynthetic process"/>
    <property type="evidence" value="ECO:0007669"/>
    <property type="project" value="UniProtKB-UniRule"/>
</dbReference>
<dbReference type="UniPathway" id="UPA00068">
    <property type="reaction ID" value="UER00171"/>
</dbReference>
<dbReference type="InterPro" id="IPR035686">
    <property type="entry name" value="CPSase_GATase1"/>
</dbReference>
<keyword evidence="9" id="KW-0055">Arginine biosynthesis</keyword>
<feature type="active site" evidence="9">
    <location>
        <position position="348"/>
    </location>
</feature>
<evidence type="ECO:0000256" key="9">
    <source>
        <dbReference type="HAMAP-Rule" id="MF_01209"/>
    </source>
</evidence>
<dbReference type="GO" id="GO:0044205">
    <property type="term" value="P:'de novo' UMP biosynthetic process"/>
    <property type="evidence" value="ECO:0007669"/>
    <property type="project" value="UniProtKB-UniRule"/>
</dbReference>
<protein>
    <recommendedName>
        <fullName evidence="9">Carbamoyl phosphate synthase small chain</fullName>
        <ecNumber evidence="9">6.3.5.5</ecNumber>
    </recommendedName>
    <alternativeName>
        <fullName evidence="9">Carbamoyl phosphate synthetase glutamine chain</fullName>
    </alternativeName>
</protein>
<dbReference type="Pfam" id="PF00117">
    <property type="entry name" value="GATase"/>
    <property type="match status" value="1"/>
</dbReference>
<evidence type="ECO:0000256" key="8">
    <source>
        <dbReference type="ARBA" id="ARBA00048816"/>
    </source>
</evidence>
<feature type="domain" description="Carbamoyl-phosphate synthase small subunit N-terminal" evidence="10">
    <location>
        <begin position="8"/>
        <end position="137"/>
    </location>
</feature>
<evidence type="ECO:0000256" key="2">
    <source>
        <dbReference type="ARBA" id="ARBA00007800"/>
    </source>
</evidence>
<comment type="catalytic activity">
    <reaction evidence="9">
        <text>L-glutamine + H2O = L-glutamate + NH4(+)</text>
        <dbReference type="Rhea" id="RHEA:15889"/>
        <dbReference type="ChEBI" id="CHEBI:15377"/>
        <dbReference type="ChEBI" id="CHEBI:28938"/>
        <dbReference type="ChEBI" id="CHEBI:29985"/>
        <dbReference type="ChEBI" id="CHEBI:58359"/>
    </reaction>
</comment>
<feature type="binding site" evidence="9">
    <location>
        <position position="304"/>
    </location>
    <ligand>
        <name>L-glutamine</name>
        <dbReference type="ChEBI" id="CHEBI:58359"/>
    </ligand>
</feature>
<proteinExistence type="inferred from homology"/>
<dbReference type="PRINTS" id="PR00099">
    <property type="entry name" value="CPSGATASE"/>
</dbReference>
<dbReference type="PRINTS" id="PR00097">
    <property type="entry name" value="ANTSNTHASEII"/>
</dbReference>
<evidence type="ECO:0000313" key="11">
    <source>
        <dbReference type="EMBL" id="AHX04582.1"/>
    </source>
</evidence>
<name>X5GBY2_9RICK</name>
<feature type="binding site" evidence="9">
    <location>
        <position position="233"/>
    </location>
    <ligand>
        <name>L-glutamine</name>
        <dbReference type="ChEBI" id="CHEBI:58359"/>
    </ligand>
</feature>
<dbReference type="GO" id="GO:0006541">
    <property type="term" value="P:glutamine metabolic process"/>
    <property type="evidence" value="ECO:0007669"/>
    <property type="project" value="InterPro"/>
</dbReference>